<evidence type="ECO:0008006" key="4">
    <source>
        <dbReference type="Google" id="ProtNLM"/>
    </source>
</evidence>
<keyword evidence="1" id="KW-1133">Transmembrane helix</keyword>
<proteinExistence type="predicted"/>
<dbReference type="EMBL" id="CP064942">
    <property type="protein sequence ID" value="QPH55600.1"/>
    <property type="molecule type" value="Genomic_DNA"/>
</dbReference>
<feature type="transmembrane region" description="Helical" evidence="1">
    <location>
        <begin position="258"/>
        <end position="275"/>
    </location>
</feature>
<feature type="transmembrane region" description="Helical" evidence="1">
    <location>
        <begin position="224"/>
        <end position="246"/>
    </location>
</feature>
<dbReference type="AlphaFoldDB" id="A0A7S9LV83"/>
<organism evidence="2 3">
    <name type="scientific">Pontivivens ytuae</name>
    <dbReference type="NCBI Taxonomy" id="2789856"/>
    <lineage>
        <taxon>Bacteria</taxon>
        <taxon>Pseudomonadati</taxon>
        <taxon>Pseudomonadota</taxon>
        <taxon>Alphaproteobacteria</taxon>
        <taxon>Rhodobacterales</taxon>
        <taxon>Paracoccaceae</taxon>
        <taxon>Pontivivens</taxon>
    </lineage>
</organism>
<protein>
    <recommendedName>
        <fullName evidence="4">MFS transporter</fullName>
    </recommendedName>
</protein>
<dbReference type="RefSeq" id="WP_196104862.1">
    <property type="nucleotide sequence ID" value="NZ_CP064942.1"/>
</dbReference>
<feature type="transmembrane region" description="Helical" evidence="1">
    <location>
        <begin position="38"/>
        <end position="56"/>
    </location>
</feature>
<sequence>MKVSFFLPALAGHAFQQTALIGMLPVLSQELGLSQPQIGWAVAAGMATAALALPFLGRLGGQVVLFGGLIGLLSANIALIALVGAPGGIMAPSLALTSLIAIRSVQGLSAAGLLMLAQQASVRPTGTARILGKVQSMGGIGRILGALLLGPLAAISPLLPLFPAAIGTIISLALVRRAGLPSLRTSFRPPRLLAFRATILTQMAVGASQIGLAPLLSARLADGAIGATALAGICLASANLGLLLALRLIAPRARRSHARYGALCLALAAGAVPFADSLIVFASLSLLIGGSTALLFTLSLSDLMTREDYAQLQVTGWNGAIQIASLAAGVAFGAAFVAVSPAAPFALAALSGVALAVSPSKS</sequence>
<evidence type="ECO:0000256" key="1">
    <source>
        <dbReference type="SAM" id="Phobius"/>
    </source>
</evidence>
<keyword evidence="1" id="KW-0812">Transmembrane</keyword>
<evidence type="ECO:0000313" key="3">
    <source>
        <dbReference type="Proteomes" id="UP000594800"/>
    </source>
</evidence>
<dbReference type="InterPro" id="IPR036259">
    <property type="entry name" value="MFS_trans_sf"/>
</dbReference>
<dbReference type="Gene3D" id="1.20.1250.20">
    <property type="entry name" value="MFS general substrate transporter like domains"/>
    <property type="match status" value="1"/>
</dbReference>
<evidence type="ECO:0000313" key="2">
    <source>
        <dbReference type="EMBL" id="QPH55600.1"/>
    </source>
</evidence>
<feature type="transmembrane region" description="Helical" evidence="1">
    <location>
        <begin position="316"/>
        <end position="336"/>
    </location>
</feature>
<feature type="transmembrane region" description="Helical" evidence="1">
    <location>
        <begin position="192"/>
        <end position="212"/>
    </location>
</feature>
<dbReference type="KEGG" id="poz:I0K15_07670"/>
<feature type="transmembrane region" description="Helical" evidence="1">
    <location>
        <begin position="89"/>
        <end position="116"/>
    </location>
</feature>
<keyword evidence="3" id="KW-1185">Reference proteome</keyword>
<accession>A0A7S9LV83</accession>
<name>A0A7S9LV83_9RHOB</name>
<feature type="transmembrane region" description="Helical" evidence="1">
    <location>
        <begin position="137"/>
        <end position="155"/>
    </location>
</feature>
<feature type="transmembrane region" description="Helical" evidence="1">
    <location>
        <begin position="161"/>
        <end position="180"/>
    </location>
</feature>
<reference evidence="2 3" key="1">
    <citation type="submission" date="2020-11" db="EMBL/GenBank/DDBJ databases">
        <title>Description of Pontivivens ytuae sp. nov. isolated from deep sea sediment of Mariana Trench.</title>
        <authorList>
            <person name="Wang Z."/>
            <person name="Sun Q.-L."/>
            <person name="Xu X.-D."/>
            <person name="Tang Y.-Z."/>
            <person name="Zhang J."/>
        </authorList>
    </citation>
    <scope>NUCLEOTIDE SEQUENCE [LARGE SCALE GENOMIC DNA]</scope>
    <source>
        <strain evidence="2 3">MT2928</strain>
    </source>
</reference>
<dbReference type="Proteomes" id="UP000594800">
    <property type="component" value="Chromosome"/>
</dbReference>
<dbReference type="SUPFAM" id="SSF103473">
    <property type="entry name" value="MFS general substrate transporter"/>
    <property type="match status" value="1"/>
</dbReference>
<feature type="transmembrane region" description="Helical" evidence="1">
    <location>
        <begin position="63"/>
        <end position="83"/>
    </location>
</feature>
<keyword evidence="1" id="KW-0472">Membrane</keyword>
<gene>
    <name evidence="2" type="ORF">I0K15_07670</name>
</gene>
<feature type="transmembrane region" description="Helical" evidence="1">
    <location>
        <begin position="281"/>
        <end position="304"/>
    </location>
</feature>